<dbReference type="InterPro" id="IPR014729">
    <property type="entry name" value="Rossmann-like_a/b/a_fold"/>
</dbReference>
<feature type="binding site" evidence="9">
    <location>
        <begin position="8"/>
        <end position="15"/>
    </location>
    <ligand>
        <name>ATP</name>
        <dbReference type="ChEBI" id="CHEBI:30616"/>
    </ligand>
</feature>
<evidence type="ECO:0000256" key="3">
    <source>
        <dbReference type="ARBA" id="ARBA00022694"/>
    </source>
</evidence>
<keyword evidence="2 9" id="KW-0808">Transferase</keyword>
<dbReference type="PANTHER" id="PTHR11933">
    <property type="entry name" value="TRNA 5-METHYLAMINOMETHYL-2-THIOURIDYLATE -METHYLTRANSFERASE"/>
    <property type="match status" value="1"/>
</dbReference>
<keyword evidence="6 9" id="KW-0694">RNA-binding</keyword>
<dbReference type="InterPro" id="IPR004506">
    <property type="entry name" value="MnmA-like"/>
</dbReference>
<evidence type="ECO:0000259" key="10">
    <source>
        <dbReference type="Pfam" id="PF20258"/>
    </source>
</evidence>
<feature type="active site" description="Cysteine persulfide intermediate" evidence="9">
    <location>
        <position position="196"/>
    </location>
</feature>
<evidence type="ECO:0000259" key="11">
    <source>
        <dbReference type="Pfam" id="PF20259"/>
    </source>
</evidence>
<dbReference type="EMBL" id="ATFE01000013">
    <property type="protein sequence ID" value="EPF28095.1"/>
    <property type="molecule type" value="Genomic_DNA"/>
</dbReference>
<accession>A0AA87TEB1</accession>
<dbReference type="NCBIfam" id="TIGR00420">
    <property type="entry name" value="trmU"/>
    <property type="match status" value="1"/>
</dbReference>
<comment type="caution">
    <text evidence="12">The sequence shown here is derived from an EMBL/GenBank/DDBJ whole genome shotgun (WGS) entry which is preliminary data.</text>
</comment>
<feature type="site" description="Interaction with tRNA" evidence="9">
    <location>
        <position position="334"/>
    </location>
</feature>
<reference evidence="12 13" key="1">
    <citation type="submission" date="2013-04" db="EMBL/GenBank/DDBJ databases">
        <title>The Genome Sequence of Treponema medium ATCC 700293.</title>
        <authorList>
            <consortium name="The Broad Institute Genomics Platform"/>
            <person name="Earl A."/>
            <person name="Ward D."/>
            <person name="Feldgarden M."/>
            <person name="Gevers D."/>
            <person name="Leonetti C."/>
            <person name="Blanton J.M."/>
            <person name="Dewhirst F.E."/>
            <person name="Izard J."/>
            <person name="Walker B."/>
            <person name="Young S."/>
            <person name="Zeng Q."/>
            <person name="Gargeya S."/>
            <person name="Fitzgerald M."/>
            <person name="Haas B."/>
            <person name="Abouelleil A."/>
            <person name="Allen A.W."/>
            <person name="Alvarado L."/>
            <person name="Arachchi H.M."/>
            <person name="Berlin A.M."/>
            <person name="Chapman S.B."/>
            <person name="Gainer-Dewar J."/>
            <person name="Goldberg J."/>
            <person name="Griggs A."/>
            <person name="Gujja S."/>
            <person name="Hansen M."/>
            <person name="Howarth C."/>
            <person name="Imamovic A."/>
            <person name="Ireland A."/>
            <person name="Larimer J."/>
            <person name="McCowan C."/>
            <person name="Murphy C."/>
            <person name="Pearson M."/>
            <person name="Poon T.W."/>
            <person name="Priest M."/>
            <person name="Roberts A."/>
            <person name="Saif S."/>
            <person name="Shea T."/>
            <person name="Sisk P."/>
            <person name="Sykes S."/>
            <person name="Wortman J."/>
            <person name="Nusbaum C."/>
            <person name="Birren B."/>
        </authorList>
    </citation>
    <scope>NUCLEOTIDE SEQUENCE [LARGE SCALE GENOMIC DNA]</scope>
    <source>
        <strain evidence="12 13">ATCC 700293</strain>
    </source>
</reference>
<feature type="disulfide bond" description="Alternate" evidence="9">
    <location>
        <begin position="99"/>
        <end position="196"/>
    </location>
</feature>
<feature type="region of interest" description="Interaction with tRNA" evidence="9">
    <location>
        <begin position="301"/>
        <end position="302"/>
    </location>
</feature>
<dbReference type="Pfam" id="PF03054">
    <property type="entry name" value="tRNA_Me_trans"/>
    <property type="match status" value="1"/>
</dbReference>
<dbReference type="GO" id="GO:0103016">
    <property type="term" value="F:tRNA-uridine 2-sulfurtransferase activity"/>
    <property type="evidence" value="ECO:0007669"/>
    <property type="project" value="UniProtKB-EC"/>
</dbReference>
<evidence type="ECO:0000256" key="9">
    <source>
        <dbReference type="HAMAP-Rule" id="MF_00144"/>
    </source>
</evidence>
<name>A0AA87TEB1_TREMD</name>
<dbReference type="InterPro" id="IPR023382">
    <property type="entry name" value="MnmA-like_central_sf"/>
</dbReference>
<feature type="active site" description="Nucleophile" evidence="9">
    <location>
        <position position="99"/>
    </location>
</feature>
<dbReference type="GO" id="GO:0000049">
    <property type="term" value="F:tRNA binding"/>
    <property type="evidence" value="ECO:0007669"/>
    <property type="project" value="UniProtKB-KW"/>
</dbReference>
<feature type="domain" description="tRNA-specific 2-thiouridylase MnmA-like C-terminal" evidence="10">
    <location>
        <begin position="278"/>
        <end position="350"/>
    </location>
</feature>
<dbReference type="SUPFAM" id="SSF52402">
    <property type="entry name" value="Adenine nucleotide alpha hydrolases-like"/>
    <property type="match status" value="1"/>
</dbReference>
<dbReference type="InterPro" id="IPR046885">
    <property type="entry name" value="MnmA-like_C"/>
</dbReference>
<feature type="site" description="Interaction with tRNA" evidence="9">
    <location>
        <position position="124"/>
    </location>
</feature>
<comment type="function">
    <text evidence="9">Catalyzes the 2-thiolation of uridine at the wobble position (U34) of tRNA, leading to the formation of s(2)U34.</text>
</comment>
<comment type="catalytic activity">
    <reaction evidence="8 9">
        <text>S-sulfanyl-L-cysteinyl-[protein] + uridine(34) in tRNA + AH2 + ATP = 2-thiouridine(34) in tRNA + L-cysteinyl-[protein] + A + AMP + diphosphate + H(+)</text>
        <dbReference type="Rhea" id="RHEA:47032"/>
        <dbReference type="Rhea" id="RHEA-COMP:10131"/>
        <dbReference type="Rhea" id="RHEA-COMP:11726"/>
        <dbReference type="Rhea" id="RHEA-COMP:11727"/>
        <dbReference type="Rhea" id="RHEA-COMP:11728"/>
        <dbReference type="ChEBI" id="CHEBI:13193"/>
        <dbReference type="ChEBI" id="CHEBI:15378"/>
        <dbReference type="ChEBI" id="CHEBI:17499"/>
        <dbReference type="ChEBI" id="CHEBI:29950"/>
        <dbReference type="ChEBI" id="CHEBI:30616"/>
        <dbReference type="ChEBI" id="CHEBI:33019"/>
        <dbReference type="ChEBI" id="CHEBI:61963"/>
        <dbReference type="ChEBI" id="CHEBI:65315"/>
        <dbReference type="ChEBI" id="CHEBI:87170"/>
        <dbReference type="ChEBI" id="CHEBI:456215"/>
        <dbReference type="EC" id="2.8.1.13"/>
    </reaction>
</comment>
<organism evidence="12 13">
    <name type="scientific">Treponema medium ATCC 700293</name>
    <dbReference type="NCBI Taxonomy" id="1125700"/>
    <lineage>
        <taxon>Bacteria</taxon>
        <taxon>Pseudomonadati</taxon>
        <taxon>Spirochaetota</taxon>
        <taxon>Spirochaetia</taxon>
        <taxon>Spirochaetales</taxon>
        <taxon>Treponemataceae</taxon>
        <taxon>Treponema</taxon>
    </lineage>
</organism>
<evidence type="ECO:0000256" key="8">
    <source>
        <dbReference type="ARBA" id="ARBA00051542"/>
    </source>
</evidence>
<dbReference type="HAMAP" id="MF_00144">
    <property type="entry name" value="tRNA_thiouridyl_MnmA"/>
    <property type="match status" value="1"/>
</dbReference>
<dbReference type="Gene3D" id="2.40.30.10">
    <property type="entry name" value="Translation factors"/>
    <property type="match status" value="1"/>
</dbReference>
<dbReference type="InterPro" id="IPR046884">
    <property type="entry name" value="MnmA-like_central"/>
</dbReference>
<comment type="similarity">
    <text evidence="9">Belongs to the MnmA/TRMU family.</text>
</comment>
<dbReference type="GO" id="GO:0002143">
    <property type="term" value="P:tRNA wobble position uridine thiolation"/>
    <property type="evidence" value="ECO:0007669"/>
    <property type="project" value="TreeGrafter"/>
</dbReference>
<keyword evidence="4 9" id="KW-0547">Nucleotide-binding</keyword>
<sequence>MSMKIAVGLSGGVDSSVAAKLLIEEGHDVCGVTLRLLNEQTSIAKKQTERIIEEAAQAARLLGIPHRVYDFRAEFQKQIIDYFIKSYRSGETPNPCYICNRQIKFGLLLEQALREGCDAIATGHYAKVFQEPSGRYMLERGTDVQKDQSYFLALLSQEQLSRTFFPLAELTKPEVRLIAEKAGLVNAHKSDSQDICFVPDGDYTAVIEALAPDAFPEGDFIDINGAKVGTHRGLHRYTIGQRRGLALPFGYPIYVVEKSAEHNTVTVGAGDALLAAACSVREVNWIAEMPQEPFYAEVKTRYRQQLKKARIEPTGASRVRIVFTEPERAVARGQAAVFYCGSRVVGGGIIDSVEAVGDVV</sequence>
<feature type="binding site" evidence="9">
    <location>
        <position position="123"/>
    </location>
    <ligand>
        <name>ATP</name>
        <dbReference type="ChEBI" id="CHEBI:30616"/>
    </ligand>
</feature>
<evidence type="ECO:0000256" key="6">
    <source>
        <dbReference type="ARBA" id="ARBA00022884"/>
    </source>
</evidence>
<dbReference type="Gene3D" id="2.30.30.280">
    <property type="entry name" value="Adenine nucleotide alpha hydrolases-like domains"/>
    <property type="match status" value="1"/>
</dbReference>
<keyword evidence="9" id="KW-0963">Cytoplasm</keyword>
<gene>
    <name evidence="9" type="primary">mnmA</name>
    <name evidence="12" type="ORF">HMPREF9195_01786</name>
</gene>
<keyword evidence="7 9" id="KW-1015">Disulfide bond</keyword>
<feature type="domain" description="tRNA-specific 2-thiouridylase MnmA-like central" evidence="11">
    <location>
        <begin position="217"/>
        <end position="268"/>
    </location>
</feature>
<dbReference type="GO" id="GO:0005737">
    <property type="term" value="C:cytoplasm"/>
    <property type="evidence" value="ECO:0007669"/>
    <property type="project" value="UniProtKB-SubCell"/>
</dbReference>
<dbReference type="Proteomes" id="UP000014634">
    <property type="component" value="Unassembled WGS sequence"/>
</dbReference>
<keyword evidence="3 9" id="KW-0819">tRNA processing</keyword>
<evidence type="ECO:0000313" key="12">
    <source>
        <dbReference type="EMBL" id="EPF28095.1"/>
    </source>
</evidence>
<evidence type="ECO:0000256" key="4">
    <source>
        <dbReference type="ARBA" id="ARBA00022741"/>
    </source>
</evidence>
<dbReference type="Pfam" id="PF20258">
    <property type="entry name" value="tRNA_Me_trans_C"/>
    <property type="match status" value="1"/>
</dbReference>
<evidence type="ECO:0000256" key="7">
    <source>
        <dbReference type="ARBA" id="ARBA00023157"/>
    </source>
</evidence>
<dbReference type="FunFam" id="2.30.30.280:FF:000001">
    <property type="entry name" value="tRNA-specific 2-thiouridylase MnmA"/>
    <property type="match status" value="1"/>
</dbReference>
<dbReference type="AlphaFoldDB" id="A0AA87TEB1"/>
<dbReference type="CDD" id="cd01998">
    <property type="entry name" value="MnmA_TRMU-like"/>
    <property type="match status" value="1"/>
</dbReference>
<protein>
    <recommendedName>
        <fullName evidence="9">tRNA-specific 2-thiouridylase MnmA</fullName>
        <ecNumber evidence="9">2.8.1.13</ecNumber>
    </recommendedName>
</protein>
<evidence type="ECO:0000313" key="13">
    <source>
        <dbReference type="Proteomes" id="UP000014634"/>
    </source>
</evidence>
<dbReference type="EC" id="2.8.1.13" evidence="9"/>
<evidence type="ECO:0000256" key="5">
    <source>
        <dbReference type="ARBA" id="ARBA00022840"/>
    </source>
</evidence>
<proteinExistence type="inferred from homology"/>
<dbReference type="Pfam" id="PF20259">
    <property type="entry name" value="tRNA_Me_trans_M"/>
    <property type="match status" value="1"/>
</dbReference>
<dbReference type="GO" id="GO:0005524">
    <property type="term" value="F:ATP binding"/>
    <property type="evidence" value="ECO:0007669"/>
    <property type="project" value="UniProtKB-KW"/>
</dbReference>
<dbReference type="PANTHER" id="PTHR11933:SF5">
    <property type="entry name" value="MITOCHONDRIAL TRNA-SPECIFIC 2-THIOURIDYLASE 1"/>
    <property type="match status" value="1"/>
</dbReference>
<dbReference type="NCBIfam" id="NF001138">
    <property type="entry name" value="PRK00143.1"/>
    <property type="match status" value="1"/>
</dbReference>
<comment type="caution">
    <text evidence="9">Lacks conserved residue(s) required for the propagation of feature annotation.</text>
</comment>
<keyword evidence="1 9" id="KW-0820">tRNA-binding</keyword>
<feature type="binding site" evidence="9">
    <location>
        <position position="34"/>
    </location>
    <ligand>
        <name>ATP</name>
        <dbReference type="ChEBI" id="CHEBI:30616"/>
    </ligand>
</feature>
<evidence type="ECO:0000256" key="1">
    <source>
        <dbReference type="ARBA" id="ARBA00022555"/>
    </source>
</evidence>
<keyword evidence="5 9" id="KW-0067">ATP-binding</keyword>
<dbReference type="Gene3D" id="3.40.50.620">
    <property type="entry name" value="HUPs"/>
    <property type="match status" value="1"/>
</dbReference>
<feature type="region of interest" description="Interaction with tRNA" evidence="9">
    <location>
        <begin position="146"/>
        <end position="148"/>
    </location>
</feature>
<comment type="subcellular location">
    <subcellularLocation>
        <location evidence="9">Cytoplasm</location>
    </subcellularLocation>
</comment>
<evidence type="ECO:0000256" key="2">
    <source>
        <dbReference type="ARBA" id="ARBA00022679"/>
    </source>
</evidence>